<evidence type="ECO:0000256" key="3">
    <source>
        <dbReference type="SAM" id="MobiDB-lite"/>
    </source>
</evidence>
<dbReference type="SUPFAM" id="SSF63562">
    <property type="entry name" value="RPB6/omega subunit-like"/>
    <property type="match status" value="1"/>
</dbReference>
<dbReference type="InterPro" id="IPR036161">
    <property type="entry name" value="RPB6/omega-like_sf"/>
</dbReference>
<organism evidence="4 5">
    <name type="scientific">Handelsmanbacteria sp. (strain RIFCSPLOWO2_12_FULL_64_10)</name>
    <dbReference type="NCBI Taxonomy" id="1817868"/>
    <lineage>
        <taxon>Bacteria</taxon>
        <taxon>Candidatus Handelsmaniibacteriota</taxon>
    </lineage>
</organism>
<dbReference type="Gene3D" id="3.90.940.10">
    <property type="match status" value="1"/>
</dbReference>
<dbReference type="GO" id="GO:0003677">
    <property type="term" value="F:DNA binding"/>
    <property type="evidence" value="ECO:0007669"/>
    <property type="project" value="InterPro"/>
</dbReference>
<evidence type="ECO:0000313" key="4">
    <source>
        <dbReference type="EMBL" id="OGG46075.1"/>
    </source>
</evidence>
<dbReference type="Proteomes" id="UP000178606">
    <property type="component" value="Unassembled WGS sequence"/>
</dbReference>
<dbReference type="GO" id="GO:0000428">
    <property type="term" value="C:DNA-directed RNA polymerase complex"/>
    <property type="evidence" value="ECO:0007669"/>
    <property type="project" value="UniProtKB-KW"/>
</dbReference>
<accession>A0A1F6CA87</accession>
<feature type="compositionally biased region" description="Basic and acidic residues" evidence="3">
    <location>
        <begin position="73"/>
        <end position="98"/>
    </location>
</feature>
<dbReference type="GO" id="GO:0003899">
    <property type="term" value="F:DNA-directed RNA polymerase activity"/>
    <property type="evidence" value="ECO:0007669"/>
    <property type="project" value="InterPro"/>
</dbReference>
<keyword evidence="2" id="KW-0804">Transcription</keyword>
<keyword evidence="1" id="KW-0240">DNA-directed RNA polymerase</keyword>
<evidence type="ECO:0000256" key="1">
    <source>
        <dbReference type="ARBA" id="ARBA00022478"/>
    </source>
</evidence>
<reference evidence="4 5" key="1">
    <citation type="journal article" date="2016" name="Nat. Commun.">
        <title>Thousands of microbial genomes shed light on interconnected biogeochemical processes in an aquifer system.</title>
        <authorList>
            <person name="Anantharaman K."/>
            <person name="Brown C.T."/>
            <person name="Hug L.A."/>
            <person name="Sharon I."/>
            <person name="Castelle C.J."/>
            <person name="Probst A.J."/>
            <person name="Thomas B.C."/>
            <person name="Singh A."/>
            <person name="Wilkins M.J."/>
            <person name="Karaoz U."/>
            <person name="Brodie E.L."/>
            <person name="Williams K.H."/>
            <person name="Hubbard S.S."/>
            <person name="Banfield J.F."/>
        </authorList>
    </citation>
    <scope>NUCLEOTIDE SEQUENCE [LARGE SCALE GENOMIC DNA]</scope>
    <source>
        <strain evidence="5">RIFCSPLOWO2_12_FULL_64_10</strain>
    </source>
</reference>
<gene>
    <name evidence="4" type="ORF">A3F84_03950</name>
</gene>
<feature type="region of interest" description="Disordered" evidence="3">
    <location>
        <begin position="72"/>
        <end position="98"/>
    </location>
</feature>
<dbReference type="GO" id="GO:0006351">
    <property type="term" value="P:DNA-templated transcription"/>
    <property type="evidence" value="ECO:0007669"/>
    <property type="project" value="InterPro"/>
</dbReference>
<dbReference type="EMBL" id="MFKF01000344">
    <property type="protein sequence ID" value="OGG46075.1"/>
    <property type="molecule type" value="Genomic_DNA"/>
</dbReference>
<evidence type="ECO:0000313" key="5">
    <source>
        <dbReference type="Proteomes" id="UP000178606"/>
    </source>
</evidence>
<dbReference type="AlphaFoldDB" id="A0A1F6CA87"/>
<comment type="caution">
    <text evidence="4">The sequence shown here is derived from an EMBL/GenBank/DDBJ whole genome shotgun (WGS) entry which is preliminary data.</text>
</comment>
<name>A0A1F6CA87_HANXR</name>
<proteinExistence type="predicted"/>
<sequence>MVEIFFWEDLERQEVNPYEAVIAAAREARRINFMRREKGVEVQEKPTTVALKRLTGGQVKVAYMSPKEIAVLEETHASESKSDGKKDSSGGDRGNRGV</sequence>
<evidence type="ECO:0000256" key="2">
    <source>
        <dbReference type="ARBA" id="ARBA00023163"/>
    </source>
</evidence>
<evidence type="ECO:0008006" key="6">
    <source>
        <dbReference type="Google" id="ProtNLM"/>
    </source>
</evidence>
<protein>
    <recommendedName>
        <fullName evidence="6">DNA-directed RNA polymerase subunit omega</fullName>
    </recommendedName>
</protein>